<evidence type="ECO:0000313" key="4">
    <source>
        <dbReference type="RefSeq" id="XP_033578571.1"/>
    </source>
</evidence>
<dbReference type="OrthoDB" id="20872at2759"/>
<feature type="region of interest" description="Disordered" evidence="1">
    <location>
        <begin position="144"/>
        <end position="170"/>
    </location>
</feature>
<keyword evidence="3" id="KW-1185">Reference proteome</keyword>
<feature type="region of interest" description="Disordered" evidence="1">
    <location>
        <begin position="17"/>
        <end position="37"/>
    </location>
</feature>
<accession>A0A6A6YUJ0</accession>
<evidence type="ECO:0000256" key="1">
    <source>
        <dbReference type="SAM" id="MobiDB-lite"/>
    </source>
</evidence>
<reference evidence="2 4" key="1">
    <citation type="journal article" date="2020" name="Stud. Mycol.">
        <title>101 Dothideomycetes genomes: a test case for predicting lifestyles and emergence of pathogens.</title>
        <authorList>
            <person name="Haridas S."/>
            <person name="Albert R."/>
            <person name="Binder M."/>
            <person name="Bloem J."/>
            <person name="Labutti K."/>
            <person name="Salamov A."/>
            <person name="Andreopoulos B."/>
            <person name="Baker S."/>
            <person name="Barry K."/>
            <person name="Bills G."/>
            <person name="Bluhm B."/>
            <person name="Cannon C."/>
            <person name="Castanera R."/>
            <person name="Culley D."/>
            <person name="Daum C."/>
            <person name="Ezra D."/>
            <person name="Gonzalez J."/>
            <person name="Henrissat B."/>
            <person name="Kuo A."/>
            <person name="Liang C."/>
            <person name="Lipzen A."/>
            <person name="Lutzoni F."/>
            <person name="Magnuson J."/>
            <person name="Mondo S."/>
            <person name="Nolan M."/>
            <person name="Ohm R."/>
            <person name="Pangilinan J."/>
            <person name="Park H.-J."/>
            <person name="Ramirez L."/>
            <person name="Alfaro M."/>
            <person name="Sun H."/>
            <person name="Tritt A."/>
            <person name="Yoshinaga Y."/>
            <person name="Zwiers L.-H."/>
            <person name="Turgeon B."/>
            <person name="Goodwin S."/>
            <person name="Spatafora J."/>
            <person name="Crous P."/>
            <person name="Grigoriev I."/>
        </authorList>
    </citation>
    <scope>NUCLEOTIDE SEQUENCE</scope>
    <source>
        <strain evidence="2 4">CBS 304.34</strain>
    </source>
</reference>
<dbReference type="PANTHER" id="PTHR35391">
    <property type="entry name" value="C2H2-TYPE DOMAIN-CONTAINING PROTEIN-RELATED"/>
    <property type="match status" value="1"/>
</dbReference>
<name>A0A6A6YUJ0_9PEZI</name>
<dbReference type="GeneID" id="54462852"/>
<protein>
    <recommendedName>
        <fullName evidence="5">C2H2-type domain-containing protein</fullName>
    </recommendedName>
</protein>
<reference evidence="4" key="2">
    <citation type="submission" date="2020-04" db="EMBL/GenBank/DDBJ databases">
        <authorList>
            <consortium name="NCBI Genome Project"/>
        </authorList>
    </citation>
    <scope>NUCLEOTIDE SEQUENCE</scope>
    <source>
        <strain evidence="4">CBS 304.34</strain>
    </source>
</reference>
<organism evidence="2">
    <name type="scientific">Mytilinidion resinicola</name>
    <dbReference type="NCBI Taxonomy" id="574789"/>
    <lineage>
        <taxon>Eukaryota</taxon>
        <taxon>Fungi</taxon>
        <taxon>Dikarya</taxon>
        <taxon>Ascomycota</taxon>
        <taxon>Pezizomycotina</taxon>
        <taxon>Dothideomycetes</taxon>
        <taxon>Pleosporomycetidae</taxon>
        <taxon>Mytilinidiales</taxon>
        <taxon>Mytilinidiaceae</taxon>
        <taxon>Mytilinidion</taxon>
    </lineage>
</organism>
<evidence type="ECO:0000313" key="3">
    <source>
        <dbReference type="Proteomes" id="UP000504636"/>
    </source>
</evidence>
<feature type="compositionally biased region" description="Polar residues" evidence="1">
    <location>
        <begin position="145"/>
        <end position="163"/>
    </location>
</feature>
<sequence length="388" mass="43520">MEVKQCIERVKDQLPAPKVSRSSVTRPEQTIAPLSPPRTRTDLRQLVQSISFTVTCLWRIPIRRPAPIDRIKRKGAANTSYYQPFDILYVKDKFPHVDESVANRLDNLISKRRQVIQYRKRHTDALQSAAAESEHTAERRVAKFSGTTGVGSPTAPSKSAPSRQTQKTKATTLKLAGTEMEPRDVSRLYAPSMPESRTTVASDQAANNERVAIPPRPIGGNGKTLEQFGRSLLISQEWFNHETHHHRLEWSCNIHDHQSFAELSDFLEHMARMYDSAFDERQIKASRGMFQRPAQSHSGVCTLCYKEATKLKIHVSRHLEQMSLFAIPPADMMEDLDSDISGSGLSHMNINGSKAQNVSFKRFGSISRLSDKASDQGSGALAGTPHRH</sequence>
<dbReference type="AlphaFoldDB" id="A0A6A6YUJ0"/>
<gene>
    <name evidence="2 4" type="ORF">BDZ99DRAFT_475143</name>
</gene>
<evidence type="ECO:0000313" key="2">
    <source>
        <dbReference type="EMBL" id="KAF2811607.1"/>
    </source>
</evidence>
<proteinExistence type="predicted"/>
<dbReference type="RefSeq" id="XP_033578571.1">
    <property type="nucleotide sequence ID" value="XM_033721959.1"/>
</dbReference>
<evidence type="ECO:0008006" key="5">
    <source>
        <dbReference type="Google" id="ProtNLM"/>
    </source>
</evidence>
<dbReference type="EMBL" id="MU003698">
    <property type="protein sequence ID" value="KAF2811607.1"/>
    <property type="molecule type" value="Genomic_DNA"/>
</dbReference>
<reference evidence="4" key="3">
    <citation type="submission" date="2025-04" db="UniProtKB">
        <authorList>
            <consortium name="RefSeq"/>
        </authorList>
    </citation>
    <scope>IDENTIFICATION</scope>
    <source>
        <strain evidence="4">CBS 304.34</strain>
    </source>
</reference>
<dbReference type="Proteomes" id="UP000504636">
    <property type="component" value="Unplaced"/>
</dbReference>
<dbReference type="PANTHER" id="PTHR35391:SF7">
    <property type="entry name" value="C2H2-TYPE DOMAIN-CONTAINING PROTEIN"/>
    <property type="match status" value="1"/>
</dbReference>